<evidence type="ECO:0000313" key="2">
    <source>
        <dbReference type="EMBL" id="CCX12686.1"/>
    </source>
</evidence>
<gene>
    <name evidence="2" type="ORF">PCON_12280</name>
</gene>
<name>U4LJM3_PYROM</name>
<organism evidence="2 3">
    <name type="scientific">Pyronema omphalodes (strain CBS 100304)</name>
    <name type="common">Pyronema confluens</name>
    <dbReference type="NCBI Taxonomy" id="1076935"/>
    <lineage>
        <taxon>Eukaryota</taxon>
        <taxon>Fungi</taxon>
        <taxon>Dikarya</taxon>
        <taxon>Ascomycota</taxon>
        <taxon>Pezizomycotina</taxon>
        <taxon>Pezizomycetes</taxon>
        <taxon>Pezizales</taxon>
        <taxon>Pyronemataceae</taxon>
        <taxon>Pyronema</taxon>
    </lineage>
</organism>
<sequence length="89" mass="9960">MQLPTVTDHHGQRLNQPTDSLKRRTQPEIPARLDITTSRRATDADPGPFLHTRRWGLWKLADRGAQLAGFRGELSATRKLSSRSAGSSR</sequence>
<evidence type="ECO:0000256" key="1">
    <source>
        <dbReference type="SAM" id="MobiDB-lite"/>
    </source>
</evidence>
<evidence type="ECO:0000313" key="3">
    <source>
        <dbReference type="Proteomes" id="UP000018144"/>
    </source>
</evidence>
<dbReference type="AlphaFoldDB" id="U4LJM3"/>
<proteinExistence type="predicted"/>
<protein>
    <submittedName>
        <fullName evidence="2">Uncharacterized protein</fullName>
    </submittedName>
</protein>
<accession>U4LJM3</accession>
<dbReference type="Proteomes" id="UP000018144">
    <property type="component" value="Unassembled WGS sequence"/>
</dbReference>
<keyword evidence="3" id="KW-1185">Reference proteome</keyword>
<feature type="region of interest" description="Disordered" evidence="1">
    <location>
        <begin position="1"/>
        <end position="48"/>
    </location>
</feature>
<dbReference type="EMBL" id="HF935723">
    <property type="protein sequence ID" value="CCX12686.1"/>
    <property type="molecule type" value="Genomic_DNA"/>
</dbReference>
<reference evidence="2 3" key="1">
    <citation type="journal article" date="2013" name="PLoS Genet.">
        <title>The genome and development-dependent transcriptomes of Pyronema confluens: a window into fungal evolution.</title>
        <authorList>
            <person name="Traeger S."/>
            <person name="Altegoer F."/>
            <person name="Freitag M."/>
            <person name="Gabaldon T."/>
            <person name="Kempken F."/>
            <person name="Kumar A."/>
            <person name="Marcet-Houben M."/>
            <person name="Poggeler S."/>
            <person name="Stajich J.E."/>
            <person name="Nowrousian M."/>
        </authorList>
    </citation>
    <scope>NUCLEOTIDE SEQUENCE [LARGE SCALE GENOMIC DNA]</scope>
    <source>
        <strain evidence="3">CBS 100304</strain>
        <tissue evidence="2">Vegetative mycelium</tissue>
    </source>
</reference>